<organism evidence="1 2">
    <name type="scientific">Eleginops maclovinus</name>
    <name type="common">Patagonian blennie</name>
    <name type="synonym">Eleginus maclovinus</name>
    <dbReference type="NCBI Taxonomy" id="56733"/>
    <lineage>
        <taxon>Eukaryota</taxon>
        <taxon>Metazoa</taxon>
        <taxon>Chordata</taxon>
        <taxon>Craniata</taxon>
        <taxon>Vertebrata</taxon>
        <taxon>Euteleostomi</taxon>
        <taxon>Actinopterygii</taxon>
        <taxon>Neopterygii</taxon>
        <taxon>Teleostei</taxon>
        <taxon>Neoteleostei</taxon>
        <taxon>Acanthomorphata</taxon>
        <taxon>Eupercaria</taxon>
        <taxon>Perciformes</taxon>
        <taxon>Notothenioidei</taxon>
        <taxon>Eleginopidae</taxon>
        <taxon>Eleginops</taxon>
    </lineage>
</organism>
<keyword evidence="2" id="KW-1185">Reference proteome</keyword>
<name>A0AAN8AJ28_ELEMC</name>
<dbReference type="AlphaFoldDB" id="A0AAN8AJ28"/>
<accession>A0AAN8AJ28</accession>
<gene>
    <name evidence="1" type="ORF">PBY51_015728</name>
</gene>
<comment type="caution">
    <text evidence="1">The sequence shown here is derived from an EMBL/GenBank/DDBJ whole genome shotgun (WGS) entry which is preliminary data.</text>
</comment>
<dbReference type="EMBL" id="JAUZQC010000010">
    <property type="protein sequence ID" value="KAK5864491.1"/>
    <property type="molecule type" value="Genomic_DNA"/>
</dbReference>
<reference evidence="1 2" key="2">
    <citation type="journal article" date="2023" name="Mol. Biol. Evol.">
        <title>Genomics of Secondarily Temperate Adaptation in the Only Non-Antarctic Icefish.</title>
        <authorList>
            <person name="Rivera-Colon A.G."/>
            <person name="Rayamajhi N."/>
            <person name="Minhas B.F."/>
            <person name="Madrigal G."/>
            <person name="Bilyk K.T."/>
            <person name="Yoon V."/>
            <person name="Hune M."/>
            <person name="Gregory S."/>
            <person name="Cheng C.H.C."/>
            <person name="Catchen J.M."/>
        </authorList>
    </citation>
    <scope>NUCLEOTIDE SEQUENCE [LARGE SCALE GENOMIC DNA]</scope>
    <source>
        <strain evidence="1">JMC-PN-2008</strain>
    </source>
</reference>
<evidence type="ECO:0000313" key="2">
    <source>
        <dbReference type="Proteomes" id="UP001346869"/>
    </source>
</evidence>
<protein>
    <submittedName>
        <fullName evidence="1">Uncharacterized protein</fullName>
    </submittedName>
</protein>
<proteinExistence type="predicted"/>
<reference evidence="1 2" key="1">
    <citation type="journal article" date="2023" name="Genes (Basel)">
        <title>Chromosome-Level Genome Assembly and Circadian Gene Repertoire of the Patagonia Blennie Eleginops maclovinus-The Closest Ancestral Proxy of Antarctic Cryonotothenioids.</title>
        <authorList>
            <person name="Cheng C.C."/>
            <person name="Rivera-Colon A.G."/>
            <person name="Minhas B.F."/>
            <person name="Wilson L."/>
            <person name="Rayamajhi N."/>
            <person name="Vargas-Chacoff L."/>
            <person name="Catchen J.M."/>
        </authorList>
    </citation>
    <scope>NUCLEOTIDE SEQUENCE [LARGE SCALE GENOMIC DNA]</scope>
    <source>
        <strain evidence="1">JMC-PN-2008</strain>
    </source>
</reference>
<dbReference type="Proteomes" id="UP001346869">
    <property type="component" value="Unassembled WGS sequence"/>
</dbReference>
<evidence type="ECO:0000313" key="1">
    <source>
        <dbReference type="EMBL" id="KAK5864491.1"/>
    </source>
</evidence>
<sequence>MICGSAKAPLLAEESRASSVTEWVLERQAEKCRVTVKVNKIKAGNLRASVLHKRCRQQQWGSVKDMGG</sequence>